<sequence>MSTESPKGDCLVARAVPLMDPAEQLSQHLEKLRIEEANRRKNLKYEAVNSVSPADFVTLQSIRSSALARKTNTTSKLSRNGPALLGDLLNTHAIKGDKKQTKSAGEKNEKTTTTDENSNERNDEKNIEGGRKRDSKKDIKEKRAEEIDSDLLSRGPVRHVRPSPPTHPYHYGQIPYGTAPQTEITDISMYIGYGNGYECGSTWNYNLLNGSHSASTTPDTVSSEGYNSSSPSQDSPKATRQDLIEKLQSTGENFLSDDNELPESLQDFILQYSNQYTKEEGSRIRPPSTDSGVSSPMSARYAPYDSPQIPQGTSSSGPNTPSQTRLSPRSSDGNTAKARLHALIKEKDLASGFHWAVTCATASSQLSRDNDGDTPLHIVAAHMDLAKIYALCETLRKTKKDNENPFDVTNKYNETPLYIAAVQGNVEVVEYLLELGADPNAYTTRGERTTALHQVAIRGNMEMLNTLINSRGIRLNDMNGRGETTVLHAVRMNGIVDEHSGEPLDTREVIGQLLRAGADPSIAENITGKTIVHYAVNRMDVDMLDYLKSLVDDDVFTELANRADFHGDTAVDILCSSLPSEPTDPKVRQEVYIRLLASGAIGNMSRA</sequence>
<dbReference type="OrthoDB" id="10254947at2759"/>
<dbReference type="PROSITE" id="PS50088">
    <property type="entry name" value="ANK_REPEAT"/>
    <property type="match status" value="1"/>
</dbReference>
<dbReference type="SMART" id="SM00248">
    <property type="entry name" value="ANK"/>
    <property type="match status" value="5"/>
</dbReference>
<comment type="caution">
    <text evidence="3">The sequence shown here is derived from an EMBL/GenBank/DDBJ whole genome shotgun (WGS) entry which is preliminary data.</text>
</comment>
<dbReference type="PANTHER" id="PTHR24164:SF4">
    <property type="entry name" value="RELA-ASSOCIATED INHIBITOR"/>
    <property type="match status" value="1"/>
</dbReference>
<evidence type="ECO:0000256" key="2">
    <source>
        <dbReference type="SAM" id="MobiDB-lite"/>
    </source>
</evidence>
<feature type="compositionally biased region" description="Polar residues" evidence="2">
    <location>
        <begin position="288"/>
        <end position="297"/>
    </location>
</feature>
<reference evidence="3 4" key="1">
    <citation type="submission" date="2020-04" db="EMBL/GenBank/DDBJ databases">
        <authorList>
            <person name="Laetsch R D."/>
            <person name="Stevens L."/>
            <person name="Kumar S."/>
            <person name="Blaxter L. M."/>
        </authorList>
    </citation>
    <scope>NUCLEOTIDE SEQUENCE [LARGE SCALE GENOMIC DNA]</scope>
</reference>
<gene>
    <name evidence="3" type="ORF">CBOVIS_LOCUS2454</name>
</gene>
<feature type="compositionally biased region" description="Basic and acidic residues" evidence="2">
    <location>
        <begin position="94"/>
        <end position="146"/>
    </location>
</feature>
<feature type="compositionally biased region" description="Polar residues" evidence="2">
    <location>
        <begin position="214"/>
        <end position="236"/>
    </location>
</feature>
<dbReference type="EMBL" id="CADEPM010000002">
    <property type="protein sequence ID" value="CAB3399308.1"/>
    <property type="molecule type" value="Genomic_DNA"/>
</dbReference>
<dbReference type="InterPro" id="IPR002110">
    <property type="entry name" value="Ankyrin_rpt"/>
</dbReference>
<dbReference type="InterPro" id="IPR028320">
    <property type="entry name" value="iASPP"/>
</dbReference>
<dbReference type="Proteomes" id="UP000494206">
    <property type="component" value="Unassembled WGS sequence"/>
</dbReference>
<dbReference type="PANTHER" id="PTHR24164">
    <property type="entry name" value="RELA-ASSOCIATED INHIBITOR"/>
    <property type="match status" value="1"/>
</dbReference>
<organism evidence="3 4">
    <name type="scientific">Caenorhabditis bovis</name>
    <dbReference type="NCBI Taxonomy" id="2654633"/>
    <lineage>
        <taxon>Eukaryota</taxon>
        <taxon>Metazoa</taxon>
        <taxon>Ecdysozoa</taxon>
        <taxon>Nematoda</taxon>
        <taxon>Chromadorea</taxon>
        <taxon>Rhabditida</taxon>
        <taxon>Rhabditina</taxon>
        <taxon>Rhabditomorpha</taxon>
        <taxon>Rhabditoidea</taxon>
        <taxon>Rhabditidae</taxon>
        <taxon>Peloderinae</taxon>
        <taxon>Caenorhabditis</taxon>
    </lineage>
</organism>
<protein>
    <submittedName>
        <fullName evidence="3">Uncharacterized protein</fullName>
    </submittedName>
</protein>
<dbReference type="PROSITE" id="PS50297">
    <property type="entry name" value="ANK_REP_REGION"/>
    <property type="match status" value="1"/>
</dbReference>
<name>A0A8S1EBN2_9PELO</name>
<feature type="region of interest" description="Disordered" evidence="2">
    <location>
        <begin position="277"/>
        <end position="335"/>
    </location>
</feature>
<evidence type="ECO:0000313" key="4">
    <source>
        <dbReference type="Proteomes" id="UP000494206"/>
    </source>
</evidence>
<proteinExistence type="predicted"/>
<feature type="repeat" description="ANK" evidence="1">
    <location>
        <begin position="412"/>
        <end position="444"/>
    </location>
</feature>
<evidence type="ECO:0000256" key="1">
    <source>
        <dbReference type="PROSITE-ProRule" id="PRU00023"/>
    </source>
</evidence>
<dbReference type="Pfam" id="PF12796">
    <property type="entry name" value="Ank_2"/>
    <property type="match status" value="1"/>
</dbReference>
<dbReference type="InterPro" id="IPR036770">
    <property type="entry name" value="Ankyrin_rpt-contain_sf"/>
</dbReference>
<dbReference type="GO" id="GO:0045597">
    <property type="term" value="P:positive regulation of cell differentiation"/>
    <property type="evidence" value="ECO:0007669"/>
    <property type="project" value="TreeGrafter"/>
</dbReference>
<dbReference type="AlphaFoldDB" id="A0A8S1EBN2"/>
<dbReference type="Gene3D" id="1.25.40.20">
    <property type="entry name" value="Ankyrin repeat-containing domain"/>
    <property type="match status" value="1"/>
</dbReference>
<evidence type="ECO:0000313" key="3">
    <source>
        <dbReference type="EMBL" id="CAB3399308.1"/>
    </source>
</evidence>
<dbReference type="SUPFAM" id="SSF48403">
    <property type="entry name" value="Ankyrin repeat"/>
    <property type="match status" value="1"/>
</dbReference>
<feature type="region of interest" description="Disordered" evidence="2">
    <location>
        <begin position="92"/>
        <end position="174"/>
    </location>
</feature>
<keyword evidence="1" id="KW-0040">ANK repeat</keyword>
<accession>A0A8S1EBN2</accession>
<feature type="compositionally biased region" description="Polar residues" evidence="2">
    <location>
        <begin position="308"/>
        <end position="334"/>
    </location>
</feature>
<feature type="region of interest" description="Disordered" evidence="2">
    <location>
        <begin position="214"/>
        <end position="240"/>
    </location>
</feature>
<keyword evidence="4" id="KW-1185">Reference proteome</keyword>
<dbReference type="GO" id="GO:0006357">
    <property type="term" value="P:regulation of transcription by RNA polymerase II"/>
    <property type="evidence" value="ECO:0007669"/>
    <property type="project" value="TreeGrafter"/>
</dbReference>